<proteinExistence type="predicted"/>
<accession>A0A1I7YNT2</accession>
<feature type="region of interest" description="Disordered" evidence="1">
    <location>
        <begin position="1"/>
        <end position="68"/>
    </location>
</feature>
<dbReference type="WBParaSite" id="L893_g18195.t1">
    <property type="protein sequence ID" value="L893_g18195.t1"/>
    <property type="gene ID" value="L893_g18195"/>
</dbReference>
<evidence type="ECO:0000313" key="3">
    <source>
        <dbReference type="WBParaSite" id="L893_g18195.t1"/>
    </source>
</evidence>
<dbReference type="Proteomes" id="UP000095287">
    <property type="component" value="Unplaced"/>
</dbReference>
<reference evidence="3" key="1">
    <citation type="submission" date="2016-11" db="UniProtKB">
        <authorList>
            <consortium name="WormBaseParasite"/>
        </authorList>
    </citation>
    <scope>IDENTIFICATION</scope>
</reference>
<organism evidence="2 3">
    <name type="scientific">Steinernema glaseri</name>
    <dbReference type="NCBI Taxonomy" id="37863"/>
    <lineage>
        <taxon>Eukaryota</taxon>
        <taxon>Metazoa</taxon>
        <taxon>Ecdysozoa</taxon>
        <taxon>Nematoda</taxon>
        <taxon>Chromadorea</taxon>
        <taxon>Rhabditida</taxon>
        <taxon>Tylenchina</taxon>
        <taxon>Panagrolaimomorpha</taxon>
        <taxon>Strongyloidoidea</taxon>
        <taxon>Steinernematidae</taxon>
        <taxon>Steinernema</taxon>
    </lineage>
</organism>
<protein>
    <submittedName>
        <fullName evidence="3">Small hydrophilic protein</fullName>
    </submittedName>
</protein>
<dbReference type="AlphaFoldDB" id="A0A1I7YNT2"/>
<evidence type="ECO:0000256" key="1">
    <source>
        <dbReference type="SAM" id="MobiDB-lite"/>
    </source>
</evidence>
<keyword evidence="2" id="KW-1185">Reference proteome</keyword>
<feature type="compositionally biased region" description="Basic residues" evidence="1">
    <location>
        <begin position="22"/>
        <end position="34"/>
    </location>
</feature>
<name>A0A1I7YNT2_9BILA</name>
<evidence type="ECO:0000313" key="2">
    <source>
        <dbReference type="Proteomes" id="UP000095287"/>
    </source>
</evidence>
<sequence length="68" mass="7564">MAVEPKALLGWRHGKHEEAIKTRRRKSGGKRSRQKNNIEQLHEKMNGGKGGVNSRRGERSGRSAALSS</sequence>